<feature type="region of interest" description="Disordered" evidence="1">
    <location>
        <begin position="1"/>
        <end position="22"/>
    </location>
</feature>
<proteinExistence type="predicted"/>
<name>A0AAD7FH12_MYCRO</name>
<dbReference type="EMBL" id="JARKIE010000751">
    <property type="protein sequence ID" value="KAJ7618365.1"/>
    <property type="molecule type" value="Genomic_DNA"/>
</dbReference>
<feature type="compositionally biased region" description="Low complexity" evidence="1">
    <location>
        <begin position="179"/>
        <end position="188"/>
    </location>
</feature>
<evidence type="ECO:0000313" key="2">
    <source>
        <dbReference type="EMBL" id="KAJ7618365.1"/>
    </source>
</evidence>
<keyword evidence="3" id="KW-1185">Reference proteome</keyword>
<gene>
    <name evidence="2" type="ORF">B0H17DRAFT_647893</name>
</gene>
<feature type="region of interest" description="Disordered" evidence="1">
    <location>
        <begin position="234"/>
        <end position="264"/>
    </location>
</feature>
<accession>A0AAD7FH12</accession>
<organism evidence="2 3">
    <name type="scientific">Mycena rosella</name>
    <name type="common">Pink bonnet</name>
    <name type="synonym">Agaricus rosellus</name>
    <dbReference type="NCBI Taxonomy" id="1033263"/>
    <lineage>
        <taxon>Eukaryota</taxon>
        <taxon>Fungi</taxon>
        <taxon>Dikarya</taxon>
        <taxon>Basidiomycota</taxon>
        <taxon>Agaricomycotina</taxon>
        <taxon>Agaricomycetes</taxon>
        <taxon>Agaricomycetidae</taxon>
        <taxon>Agaricales</taxon>
        <taxon>Marasmiineae</taxon>
        <taxon>Mycenaceae</taxon>
        <taxon>Mycena</taxon>
    </lineage>
</organism>
<sequence length="264" mass="29514">MSNVENAPIARTIKPESPAWNPPTFFDSDSGMDVDFHYKYDVEKDYTIELQYPHIQTPDFRHSKLTSASPLNPFATRPSIFSTLGNPPFPKTLNDTHTPQTTDIPAFSFGDYVMRTPADFSISPHAFKDAITPFGKNFDLADGWIASGSYVSPVIHSKHSRLLSSPLMSFVDRLQAQRSSSPSAIIPPRHAKHASRSPPPLLSPYKLSKENIPHAPLPSHHHAYLSMSRRLDDPLQNTDHTFPMQRDIPSPRSVRLALSSPSLH</sequence>
<evidence type="ECO:0000313" key="3">
    <source>
        <dbReference type="Proteomes" id="UP001221757"/>
    </source>
</evidence>
<dbReference type="AlphaFoldDB" id="A0AAD7FH12"/>
<evidence type="ECO:0000256" key="1">
    <source>
        <dbReference type="SAM" id="MobiDB-lite"/>
    </source>
</evidence>
<dbReference type="Proteomes" id="UP001221757">
    <property type="component" value="Unassembled WGS sequence"/>
</dbReference>
<comment type="caution">
    <text evidence="2">The sequence shown here is derived from an EMBL/GenBank/DDBJ whole genome shotgun (WGS) entry which is preliminary data.</text>
</comment>
<feature type="region of interest" description="Disordered" evidence="1">
    <location>
        <begin position="179"/>
        <end position="220"/>
    </location>
</feature>
<protein>
    <submittedName>
        <fullName evidence="2">Uncharacterized protein</fullName>
    </submittedName>
</protein>
<reference evidence="2" key="1">
    <citation type="submission" date="2023-03" db="EMBL/GenBank/DDBJ databases">
        <title>Massive genome expansion in bonnet fungi (Mycena s.s.) driven by repeated elements and novel gene families across ecological guilds.</title>
        <authorList>
            <consortium name="Lawrence Berkeley National Laboratory"/>
            <person name="Harder C.B."/>
            <person name="Miyauchi S."/>
            <person name="Viragh M."/>
            <person name="Kuo A."/>
            <person name="Thoen E."/>
            <person name="Andreopoulos B."/>
            <person name="Lu D."/>
            <person name="Skrede I."/>
            <person name="Drula E."/>
            <person name="Henrissat B."/>
            <person name="Morin E."/>
            <person name="Kohler A."/>
            <person name="Barry K."/>
            <person name="LaButti K."/>
            <person name="Morin E."/>
            <person name="Salamov A."/>
            <person name="Lipzen A."/>
            <person name="Mereny Z."/>
            <person name="Hegedus B."/>
            <person name="Baldrian P."/>
            <person name="Stursova M."/>
            <person name="Weitz H."/>
            <person name="Taylor A."/>
            <person name="Grigoriev I.V."/>
            <person name="Nagy L.G."/>
            <person name="Martin F."/>
            <person name="Kauserud H."/>
        </authorList>
    </citation>
    <scope>NUCLEOTIDE SEQUENCE</scope>
    <source>
        <strain evidence="2">CBHHK067</strain>
    </source>
</reference>